<proteinExistence type="predicted"/>
<sequence>LKSPILSTCLRPSDRDAVHQTAVLATADLRQLLTSLVSKRLCRLHLPQPSLTPFPPPRAVVVAARYEVHRSRCVCLALHLQAPLSPCSVPPSSPKTVPAVPPSLLEVHSARLLLSLKVSSSSFLLLWLKIRPSRAALVSRLGW</sequence>
<comment type="caution">
    <text evidence="1">The sequence shown here is derived from an EMBL/GenBank/DDBJ whole genome shotgun (WGS) entry which is preliminary data.</text>
</comment>
<accession>A0ABU6RJK5</accession>
<dbReference type="Proteomes" id="UP001341840">
    <property type="component" value="Unassembled WGS sequence"/>
</dbReference>
<evidence type="ECO:0000313" key="1">
    <source>
        <dbReference type="EMBL" id="MED6124064.1"/>
    </source>
</evidence>
<organism evidence="1 2">
    <name type="scientific">Stylosanthes scabra</name>
    <dbReference type="NCBI Taxonomy" id="79078"/>
    <lineage>
        <taxon>Eukaryota</taxon>
        <taxon>Viridiplantae</taxon>
        <taxon>Streptophyta</taxon>
        <taxon>Embryophyta</taxon>
        <taxon>Tracheophyta</taxon>
        <taxon>Spermatophyta</taxon>
        <taxon>Magnoliopsida</taxon>
        <taxon>eudicotyledons</taxon>
        <taxon>Gunneridae</taxon>
        <taxon>Pentapetalae</taxon>
        <taxon>rosids</taxon>
        <taxon>fabids</taxon>
        <taxon>Fabales</taxon>
        <taxon>Fabaceae</taxon>
        <taxon>Papilionoideae</taxon>
        <taxon>50 kb inversion clade</taxon>
        <taxon>dalbergioids sensu lato</taxon>
        <taxon>Dalbergieae</taxon>
        <taxon>Pterocarpus clade</taxon>
        <taxon>Stylosanthes</taxon>
    </lineage>
</organism>
<name>A0ABU6RJK5_9FABA</name>
<gene>
    <name evidence="1" type="ORF">PIB30_055477</name>
</gene>
<evidence type="ECO:0000313" key="2">
    <source>
        <dbReference type="Proteomes" id="UP001341840"/>
    </source>
</evidence>
<reference evidence="1 2" key="1">
    <citation type="journal article" date="2023" name="Plants (Basel)">
        <title>Bridging the Gap: Combining Genomics and Transcriptomics Approaches to Understand Stylosanthes scabra, an Orphan Legume from the Brazilian Caatinga.</title>
        <authorList>
            <person name="Ferreira-Neto J.R.C."/>
            <person name="da Silva M.D."/>
            <person name="Binneck E."/>
            <person name="de Melo N.F."/>
            <person name="da Silva R.H."/>
            <person name="de Melo A.L.T.M."/>
            <person name="Pandolfi V."/>
            <person name="Bustamante F.O."/>
            <person name="Brasileiro-Vidal A.C."/>
            <person name="Benko-Iseppon A.M."/>
        </authorList>
    </citation>
    <scope>NUCLEOTIDE SEQUENCE [LARGE SCALE GENOMIC DNA]</scope>
    <source>
        <tissue evidence="1">Leaves</tissue>
    </source>
</reference>
<feature type="non-terminal residue" evidence="1">
    <location>
        <position position="1"/>
    </location>
</feature>
<dbReference type="EMBL" id="JASCZI010030641">
    <property type="protein sequence ID" value="MED6124064.1"/>
    <property type="molecule type" value="Genomic_DNA"/>
</dbReference>
<protein>
    <submittedName>
        <fullName evidence="1">Uncharacterized protein</fullName>
    </submittedName>
</protein>
<keyword evidence="2" id="KW-1185">Reference proteome</keyword>